<dbReference type="EMBL" id="NBNE01011640">
    <property type="protein sequence ID" value="OWY96430.1"/>
    <property type="molecule type" value="Genomic_DNA"/>
</dbReference>
<comment type="subcellular location">
    <subcellularLocation>
        <location evidence="1 5">Secreted</location>
    </subcellularLocation>
</comment>
<proteinExistence type="inferred from homology"/>
<evidence type="ECO:0000256" key="1">
    <source>
        <dbReference type="ARBA" id="ARBA00004613"/>
    </source>
</evidence>
<evidence type="ECO:0000256" key="5">
    <source>
        <dbReference type="RuleBase" id="RU367124"/>
    </source>
</evidence>
<name>A0A225UTK0_9STRA</name>
<keyword evidence="7" id="KW-1185">Reference proteome</keyword>
<evidence type="ECO:0000313" key="6">
    <source>
        <dbReference type="EMBL" id="OWY96430.1"/>
    </source>
</evidence>
<gene>
    <name evidence="6" type="ORF">PHMEG_00033301</name>
</gene>
<feature type="non-terminal residue" evidence="6">
    <location>
        <position position="159"/>
    </location>
</feature>
<keyword evidence="3 5" id="KW-0964">Secreted</keyword>
<comment type="function">
    <text evidence="5">Effector that suppresses plant defense responses during pathogen infection.</text>
</comment>
<dbReference type="Pfam" id="PF16810">
    <property type="entry name" value="RXLR"/>
    <property type="match status" value="1"/>
</dbReference>
<accession>A0A225UTK0</accession>
<dbReference type="AlphaFoldDB" id="A0A225UTK0"/>
<comment type="similarity">
    <text evidence="2 5">Belongs to the RxLR effector family.</text>
</comment>
<feature type="signal peptide" evidence="5">
    <location>
        <begin position="1"/>
        <end position="19"/>
    </location>
</feature>
<organism evidence="6 7">
    <name type="scientific">Phytophthora megakarya</name>
    <dbReference type="NCBI Taxonomy" id="4795"/>
    <lineage>
        <taxon>Eukaryota</taxon>
        <taxon>Sar</taxon>
        <taxon>Stramenopiles</taxon>
        <taxon>Oomycota</taxon>
        <taxon>Peronosporomycetes</taxon>
        <taxon>Peronosporales</taxon>
        <taxon>Peronosporaceae</taxon>
        <taxon>Phytophthora</taxon>
    </lineage>
</organism>
<sequence>MRVLFNLVVMSALFVSYNAAESNVADTSHTMNMLGEGTTTRRLRRYEYTMKDLDKTDNSGGEERGAIDVSKLDDALNSKLGVLVSPNKKRKALNDIDDEAGLFKKLRQDEATSKAVLAKLQKTTAESPTNSLSKSNTFIMKEKQLDDLMSADKIEKALV</sequence>
<keyword evidence="4 5" id="KW-0732">Signal</keyword>
<protein>
    <recommendedName>
        <fullName evidence="5">RxLR effector protein</fullName>
    </recommendedName>
</protein>
<comment type="domain">
    <text evidence="5">The RxLR-dEER motif acts to carry the protein into the host cell cytoplasm through binding to cell surface phosphatidylinositol-3-phosphate.</text>
</comment>
<evidence type="ECO:0000313" key="7">
    <source>
        <dbReference type="Proteomes" id="UP000198211"/>
    </source>
</evidence>
<evidence type="ECO:0000256" key="4">
    <source>
        <dbReference type="ARBA" id="ARBA00022729"/>
    </source>
</evidence>
<dbReference type="InterPro" id="IPR031825">
    <property type="entry name" value="RXLR"/>
</dbReference>
<evidence type="ECO:0000256" key="2">
    <source>
        <dbReference type="ARBA" id="ARBA00010400"/>
    </source>
</evidence>
<dbReference type="Proteomes" id="UP000198211">
    <property type="component" value="Unassembled WGS sequence"/>
</dbReference>
<feature type="chain" id="PRO_5044964046" description="RxLR effector protein" evidence="5">
    <location>
        <begin position="20"/>
        <end position="159"/>
    </location>
</feature>
<evidence type="ECO:0000256" key="3">
    <source>
        <dbReference type="ARBA" id="ARBA00022525"/>
    </source>
</evidence>
<reference evidence="7" key="1">
    <citation type="submission" date="2017-03" db="EMBL/GenBank/DDBJ databases">
        <title>Phytopthora megakarya and P. palmivora, two closely related causual agents of cacao black pod achieved similar genome size and gene model numbers by different mechanisms.</title>
        <authorList>
            <person name="Ali S."/>
            <person name="Shao J."/>
            <person name="Larry D.J."/>
            <person name="Kronmiller B."/>
            <person name="Shen D."/>
            <person name="Strem M.D."/>
            <person name="Melnick R.L."/>
            <person name="Guiltinan M.J."/>
            <person name="Tyler B.M."/>
            <person name="Meinhardt L.W."/>
            <person name="Bailey B.A."/>
        </authorList>
    </citation>
    <scope>NUCLEOTIDE SEQUENCE [LARGE SCALE GENOMIC DNA]</scope>
    <source>
        <strain evidence="7">zdho120</strain>
    </source>
</reference>
<comment type="caution">
    <text evidence="6">The sequence shown here is derived from an EMBL/GenBank/DDBJ whole genome shotgun (WGS) entry which is preliminary data.</text>
</comment>